<reference evidence="2" key="1">
    <citation type="submission" date="2018-03" db="EMBL/GenBank/DDBJ databases">
        <authorList>
            <person name="Guldener U."/>
        </authorList>
    </citation>
    <scope>NUCLEOTIDE SEQUENCE</scope>
</reference>
<accession>A0AAE8SLG0</accession>
<keyword evidence="3" id="KW-1185">Reference proteome</keyword>
<dbReference type="AlphaFoldDB" id="A0AAE8SLG0"/>
<gene>
    <name evidence="2" type="ORF">FTOL_09818</name>
</gene>
<protein>
    <submittedName>
        <fullName evidence="2">Uncharacterized protein</fullName>
    </submittedName>
</protein>
<evidence type="ECO:0000313" key="2">
    <source>
        <dbReference type="EMBL" id="SPJ82413.1"/>
    </source>
</evidence>
<evidence type="ECO:0000256" key="1">
    <source>
        <dbReference type="SAM" id="MobiDB-lite"/>
    </source>
</evidence>
<dbReference type="EMBL" id="ONZP01000361">
    <property type="protein sequence ID" value="SPJ82413.1"/>
    <property type="molecule type" value="Genomic_DNA"/>
</dbReference>
<proteinExistence type="predicted"/>
<comment type="caution">
    <text evidence="2">The sequence shown here is derived from an EMBL/GenBank/DDBJ whole genome shotgun (WGS) entry which is preliminary data.</text>
</comment>
<sequence length="290" mass="32596">MGESGEDDADRSSGPPGGSRPGEDDEDDDGVEAQRDLYKASYALTANIHHSKGGATTGRGDDDNEEVESSADTGVACLLADHCQVSVQYHKAQQFTFYPLGFHQRYGNFSSVWSPRCFNNIYIAMQDNLSLQNDEDQILSFGLFQGHSNNKRSIRKRPEELLATKGIATTALTMPPSKAKIVGGRTRSKQPELLRRLWGELTPEQPASTTPFARERQRIEAAMARDQFTFRMEQLVTAEVPKLKTQRRHLFSVLQPIFQLMRFFLKETTLYSSILRSFGPLVFPNIAVFR</sequence>
<organism evidence="2 3">
    <name type="scientific">Fusarium torulosum</name>
    <dbReference type="NCBI Taxonomy" id="33205"/>
    <lineage>
        <taxon>Eukaryota</taxon>
        <taxon>Fungi</taxon>
        <taxon>Dikarya</taxon>
        <taxon>Ascomycota</taxon>
        <taxon>Pezizomycotina</taxon>
        <taxon>Sordariomycetes</taxon>
        <taxon>Hypocreomycetidae</taxon>
        <taxon>Hypocreales</taxon>
        <taxon>Nectriaceae</taxon>
        <taxon>Fusarium</taxon>
    </lineage>
</organism>
<name>A0AAE8SLG0_9HYPO</name>
<dbReference type="Proteomes" id="UP001187734">
    <property type="component" value="Unassembled WGS sequence"/>
</dbReference>
<feature type="region of interest" description="Disordered" evidence="1">
    <location>
        <begin position="1"/>
        <end position="36"/>
    </location>
</feature>
<evidence type="ECO:0000313" key="3">
    <source>
        <dbReference type="Proteomes" id="UP001187734"/>
    </source>
</evidence>